<dbReference type="EMBL" id="FXBB01000023">
    <property type="protein sequence ID" value="SMG37396.1"/>
    <property type="molecule type" value="Genomic_DNA"/>
</dbReference>
<proteinExistence type="predicted"/>
<dbReference type="GO" id="GO:0046872">
    <property type="term" value="F:metal ion binding"/>
    <property type="evidence" value="ECO:0007669"/>
    <property type="project" value="UniProtKB-KW"/>
</dbReference>
<dbReference type="Pfam" id="PF01546">
    <property type="entry name" value="Peptidase_M20"/>
    <property type="match status" value="1"/>
</dbReference>
<dbReference type="SUPFAM" id="SSF53187">
    <property type="entry name" value="Zn-dependent exopeptidases"/>
    <property type="match status" value="1"/>
</dbReference>
<dbReference type="RefSeq" id="WP_085545016.1">
    <property type="nucleotide sequence ID" value="NZ_FXBB01000023.1"/>
</dbReference>
<dbReference type="OrthoDB" id="9792335at2"/>
<dbReference type="InterPro" id="IPR050072">
    <property type="entry name" value="Peptidase_M20A"/>
</dbReference>
<dbReference type="STRING" id="561720.SAMN06275492_12325"/>
<keyword evidence="5" id="KW-1185">Reference proteome</keyword>
<accession>A0A1X7K9F5</accession>
<name>A0A1X7K9F5_9BACT</name>
<dbReference type="Gene3D" id="3.40.630.10">
    <property type="entry name" value="Zn peptidases"/>
    <property type="match status" value="2"/>
</dbReference>
<evidence type="ECO:0000259" key="3">
    <source>
        <dbReference type="Pfam" id="PF07687"/>
    </source>
</evidence>
<keyword evidence="2 4" id="KW-0378">Hydrolase</keyword>
<dbReference type="InterPro" id="IPR002933">
    <property type="entry name" value="Peptidase_M20"/>
</dbReference>
<evidence type="ECO:0000256" key="2">
    <source>
        <dbReference type="ARBA" id="ARBA00022801"/>
    </source>
</evidence>
<gene>
    <name evidence="4" type="ORF">SAMN06275492_12325</name>
</gene>
<organism evidence="4 5">
    <name type="scientific">Dethiosulfovibrio salsuginis</name>
    <dbReference type="NCBI Taxonomy" id="561720"/>
    <lineage>
        <taxon>Bacteria</taxon>
        <taxon>Thermotogati</taxon>
        <taxon>Synergistota</taxon>
        <taxon>Synergistia</taxon>
        <taxon>Synergistales</taxon>
        <taxon>Dethiosulfovibrionaceae</taxon>
        <taxon>Dethiosulfovibrio</taxon>
    </lineage>
</organism>
<dbReference type="Pfam" id="PF07687">
    <property type="entry name" value="M20_dimer"/>
    <property type="match status" value="1"/>
</dbReference>
<dbReference type="SUPFAM" id="SSF55031">
    <property type="entry name" value="Bacterial exopeptidase dimerisation domain"/>
    <property type="match status" value="1"/>
</dbReference>
<evidence type="ECO:0000313" key="5">
    <source>
        <dbReference type="Proteomes" id="UP000193355"/>
    </source>
</evidence>
<dbReference type="Proteomes" id="UP000193355">
    <property type="component" value="Unassembled WGS sequence"/>
</dbReference>
<dbReference type="PANTHER" id="PTHR43808">
    <property type="entry name" value="ACETYLORNITHINE DEACETYLASE"/>
    <property type="match status" value="1"/>
</dbReference>
<evidence type="ECO:0000256" key="1">
    <source>
        <dbReference type="ARBA" id="ARBA00022723"/>
    </source>
</evidence>
<dbReference type="InterPro" id="IPR036264">
    <property type="entry name" value="Bact_exopeptidase_dim_dom"/>
</dbReference>
<dbReference type="AlphaFoldDB" id="A0A1X7K9F5"/>
<keyword evidence="1" id="KW-0479">Metal-binding</keyword>
<dbReference type="InterPro" id="IPR011650">
    <property type="entry name" value="Peptidase_M20_dimer"/>
</dbReference>
<reference evidence="5" key="1">
    <citation type="submission" date="2017-04" db="EMBL/GenBank/DDBJ databases">
        <authorList>
            <person name="Varghese N."/>
            <person name="Submissions S."/>
        </authorList>
    </citation>
    <scope>NUCLEOTIDE SEQUENCE [LARGE SCALE GENOMIC DNA]</scope>
    <source>
        <strain evidence="5">USBA 82</strain>
    </source>
</reference>
<dbReference type="GO" id="GO:0016787">
    <property type="term" value="F:hydrolase activity"/>
    <property type="evidence" value="ECO:0007669"/>
    <property type="project" value="UniProtKB-KW"/>
</dbReference>
<feature type="domain" description="Peptidase M20 dimerisation" evidence="3">
    <location>
        <begin position="172"/>
        <end position="273"/>
    </location>
</feature>
<protein>
    <submittedName>
        <fullName evidence="4">Putative selenium metabolism hydrolase</fullName>
    </submittedName>
</protein>
<sequence length="403" mass="44125">MDVSRRDDLIQLCQELIRHPSPSGEEGAIARFVHSAMITLGYEDVYVDGYGSVVGTIDFGGSGPTLLMESQMDHAEVGDVGEWRNYPFGGMIDRGRIYGRGATDQKGILAAMVTALAWLKQCPPEGIEGKAVMAAMVHQETFERAASKLVAERIRPDRVISGEPSELTVERGQRGRASIVLETSGRMEHSSMGDRSSAEFMIALVSEIGRRFSPKESPFFGKGALTLTSLHSYPLDARTTMPVRCCATFDRRILPGETGEGVLEEIRSILRAVNTPPDLEFKVFMDRGDGHCYTGAMIGSEGFAPAWQIDQDHPFISTVLDGVKACGLNAVLSNRSGFGTNGCIYGGEMGIPTIVFGPSRRELAHVVDEYIDVDQLVMGCECYRAIAEKILTRKEEFRYGEGY</sequence>
<evidence type="ECO:0000313" key="4">
    <source>
        <dbReference type="EMBL" id="SMG37396.1"/>
    </source>
</evidence>